<dbReference type="CDD" id="cd00077">
    <property type="entry name" value="HDc"/>
    <property type="match status" value="1"/>
</dbReference>
<dbReference type="SMART" id="SM00471">
    <property type="entry name" value="HDc"/>
    <property type="match status" value="1"/>
</dbReference>
<dbReference type="SUPFAM" id="SSF55021">
    <property type="entry name" value="ACT-like"/>
    <property type="match status" value="1"/>
</dbReference>
<accession>A0A3D4V627</accession>
<feature type="domain" description="TGS" evidence="5">
    <location>
        <begin position="411"/>
        <end position="472"/>
    </location>
</feature>
<dbReference type="NCBIfam" id="TIGR00691">
    <property type="entry name" value="spoT_relA"/>
    <property type="match status" value="1"/>
</dbReference>
<protein>
    <submittedName>
        <fullName evidence="6">Bifunctional (P)ppGpp synthetase/guanosine-3',5'-bis(Diphosphate) 3'-pyrophosphohydrolase</fullName>
    </submittedName>
</protein>
<dbReference type="Gene3D" id="1.10.3210.10">
    <property type="entry name" value="Hypothetical protein af1432"/>
    <property type="match status" value="1"/>
</dbReference>
<dbReference type="InterPro" id="IPR004095">
    <property type="entry name" value="TGS"/>
</dbReference>
<comment type="pathway">
    <text evidence="1">Purine metabolism.</text>
</comment>
<dbReference type="PANTHER" id="PTHR21262:SF31">
    <property type="entry name" value="GTP PYROPHOSPHOKINASE"/>
    <property type="match status" value="1"/>
</dbReference>
<sequence length="744" mass="84102">MMRRWTARASLVFSGNRGVVTTIALHEMIPGFGPGAEGAYDRLDHDLLVRAYKYSDAAHAGQVRHSGEPYVSHCIEVARILADLQLDTATVTSGLLHDIVEDTDITVEDIEREFGSEIAQIVDGLTKIANLPMSSREERQVENYRKLLLSIAKDARVILIKLADRLHNMRTLDWLAPEKRRRIAQETRDLYAPLAHRFGMAKVRWELEDLAFKHLEPDAYKTLARLVAAKRGEREALIAQMREPLEKRLTDAGIADVEVTGRPKHLWSIYKKMQQRDRPYEDIYDLLAIRVIVPNVLECYHALGVIHDGWTPVQERIKDYIAQPKSNGYQSLHTTVFGPGRQLFEIQIRTRDMHRTADFGIAAHWLYKENTKNSDELDRHLAWFRQVLELQLDAETPGEFLEFLKLDLYQDEIFVFTPTGDVIQLPKGATPLDFAFAVHSQVGARCAGAKVNGRIAPLSRELKNSETVEILTNPNAKPSRDWLAHVHTGKARHKIRQLLRLEERSSAMRLGREILERELRRRRLPKVDDDKLQPIAKQLKLKDATHLIASVGAGDLHVLQVLKALHPDLDTTPPETEKVSTFERIVDRVRGTGKGIRIQGADGLLVRYSQCCQPVPGDRVVGYVTRGRGVSIHRGDCPNLLLLAHEPERRLDIDWQEMAGERFVVRLAMEGTDRRGLYADVAAAVSATGTDIKSLELKTTDGRVTGAAMVEVENLAHLERIIKAARRVKGIAVVSRREKITADD</sequence>
<dbReference type="PROSITE" id="PS51671">
    <property type="entry name" value="ACT"/>
    <property type="match status" value="1"/>
</dbReference>
<dbReference type="InterPro" id="IPR012675">
    <property type="entry name" value="Beta-grasp_dom_sf"/>
</dbReference>
<dbReference type="SMART" id="SM00954">
    <property type="entry name" value="RelA_SpoT"/>
    <property type="match status" value="1"/>
</dbReference>
<dbReference type="InterPro" id="IPR012676">
    <property type="entry name" value="TGS-like"/>
</dbReference>
<evidence type="ECO:0000259" key="3">
    <source>
        <dbReference type="PROSITE" id="PS51671"/>
    </source>
</evidence>
<dbReference type="InterPro" id="IPR045865">
    <property type="entry name" value="ACT-like_dom_sf"/>
</dbReference>
<dbReference type="PROSITE" id="PS51880">
    <property type="entry name" value="TGS"/>
    <property type="match status" value="1"/>
</dbReference>
<dbReference type="Pfam" id="PF04607">
    <property type="entry name" value="RelA_SpoT"/>
    <property type="match status" value="1"/>
</dbReference>
<comment type="function">
    <text evidence="2">In eubacteria ppGpp (guanosine 3'-diphosphate 5'-diphosphate) is a mediator of the stringent response that coordinates a variety of cellular activities in response to changes in nutritional abundance.</text>
</comment>
<dbReference type="Gene3D" id="3.10.20.30">
    <property type="match status" value="1"/>
</dbReference>
<dbReference type="FunFam" id="3.10.20.30:FF:000002">
    <property type="entry name" value="GTP pyrophosphokinase (RelA/SpoT)"/>
    <property type="match status" value="1"/>
</dbReference>
<evidence type="ECO:0000313" key="6">
    <source>
        <dbReference type="EMBL" id="HCT56118.1"/>
    </source>
</evidence>
<keyword evidence="6" id="KW-0378">Hydrolase</keyword>
<dbReference type="CDD" id="cd05399">
    <property type="entry name" value="NT_Rel-Spo_like"/>
    <property type="match status" value="1"/>
</dbReference>
<dbReference type="InterPro" id="IPR007685">
    <property type="entry name" value="RelA_SpoT"/>
</dbReference>
<dbReference type="Pfam" id="PF19296">
    <property type="entry name" value="RelA_AH_RIS"/>
    <property type="match status" value="1"/>
</dbReference>
<dbReference type="PROSITE" id="PS51831">
    <property type="entry name" value="HD"/>
    <property type="match status" value="1"/>
</dbReference>
<dbReference type="PANTHER" id="PTHR21262">
    <property type="entry name" value="GUANOSINE-3',5'-BIS DIPHOSPHATE 3'-PYROPHOSPHOHYDROLASE"/>
    <property type="match status" value="1"/>
</dbReference>
<comment type="similarity">
    <text evidence="2">Belongs to the relA/spoT family.</text>
</comment>
<evidence type="ECO:0000259" key="5">
    <source>
        <dbReference type="PROSITE" id="PS51880"/>
    </source>
</evidence>
<dbReference type="InterPro" id="IPR002912">
    <property type="entry name" value="ACT_dom"/>
</dbReference>
<dbReference type="Pfam" id="PF13328">
    <property type="entry name" value="HD_4"/>
    <property type="match status" value="1"/>
</dbReference>
<evidence type="ECO:0000259" key="4">
    <source>
        <dbReference type="PROSITE" id="PS51831"/>
    </source>
</evidence>
<dbReference type="GO" id="GO:0005886">
    <property type="term" value="C:plasma membrane"/>
    <property type="evidence" value="ECO:0007669"/>
    <property type="project" value="TreeGrafter"/>
</dbReference>
<dbReference type="AlphaFoldDB" id="A0A3D4V627"/>
<dbReference type="Gene3D" id="3.30.70.260">
    <property type="match status" value="1"/>
</dbReference>
<evidence type="ECO:0000256" key="1">
    <source>
        <dbReference type="ARBA" id="ARBA00025704"/>
    </source>
</evidence>
<dbReference type="CDD" id="cd04876">
    <property type="entry name" value="ACT_RelA-SpoT"/>
    <property type="match status" value="1"/>
</dbReference>
<name>A0A3D4V627_9BACT</name>
<gene>
    <name evidence="6" type="ORF">DGD08_02780</name>
</gene>
<dbReference type="InterPro" id="IPR033655">
    <property type="entry name" value="TGS_RelA/SpoT"/>
</dbReference>
<proteinExistence type="inferred from homology"/>
<dbReference type="Proteomes" id="UP000264071">
    <property type="component" value="Unassembled WGS sequence"/>
</dbReference>
<dbReference type="InterPro" id="IPR003607">
    <property type="entry name" value="HD/PDEase_dom"/>
</dbReference>
<dbReference type="SUPFAM" id="SSF81271">
    <property type="entry name" value="TGS-like"/>
    <property type="match status" value="1"/>
</dbReference>
<feature type="domain" description="HD" evidence="4">
    <location>
        <begin position="70"/>
        <end position="169"/>
    </location>
</feature>
<dbReference type="SUPFAM" id="SSF109604">
    <property type="entry name" value="HD-domain/PDEase-like"/>
    <property type="match status" value="1"/>
</dbReference>
<dbReference type="Pfam" id="PF02824">
    <property type="entry name" value="TGS"/>
    <property type="match status" value="1"/>
</dbReference>
<dbReference type="InterPro" id="IPR006674">
    <property type="entry name" value="HD_domain"/>
</dbReference>
<dbReference type="FunFam" id="1.10.3210.10:FF:000001">
    <property type="entry name" value="GTP pyrophosphokinase RelA"/>
    <property type="match status" value="1"/>
</dbReference>
<dbReference type="InterPro" id="IPR004811">
    <property type="entry name" value="RelA/Spo_fam"/>
</dbReference>
<comment type="caution">
    <text evidence="6">The sequence shown here is derived from an EMBL/GenBank/DDBJ whole genome shotgun (WGS) entry which is preliminary data.</text>
</comment>
<dbReference type="GO" id="GO:0015969">
    <property type="term" value="P:guanosine tetraphosphate metabolic process"/>
    <property type="evidence" value="ECO:0007669"/>
    <property type="project" value="InterPro"/>
</dbReference>
<dbReference type="InterPro" id="IPR043519">
    <property type="entry name" value="NT_sf"/>
</dbReference>
<evidence type="ECO:0000256" key="2">
    <source>
        <dbReference type="RuleBase" id="RU003847"/>
    </source>
</evidence>
<dbReference type="EMBL" id="DPIY01000003">
    <property type="protein sequence ID" value="HCT56118.1"/>
    <property type="molecule type" value="Genomic_DNA"/>
</dbReference>
<feature type="domain" description="ACT" evidence="3">
    <location>
        <begin position="666"/>
        <end position="739"/>
    </location>
</feature>
<dbReference type="Pfam" id="PF13291">
    <property type="entry name" value="ACT_4"/>
    <property type="match status" value="1"/>
</dbReference>
<dbReference type="FunFam" id="3.30.460.10:FF:000001">
    <property type="entry name" value="GTP pyrophosphokinase RelA"/>
    <property type="match status" value="1"/>
</dbReference>
<organism evidence="6 7">
    <name type="scientific">Gemmatimonas aurantiaca</name>
    <dbReference type="NCBI Taxonomy" id="173480"/>
    <lineage>
        <taxon>Bacteria</taxon>
        <taxon>Pseudomonadati</taxon>
        <taxon>Gemmatimonadota</taxon>
        <taxon>Gemmatimonadia</taxon>
        <taxon>Gemmatimonadales</taxon>
        <taxon>Gemmatimonadaceae</taxon>
        <taxon>Gemmatimonas</taxon>
    </lineage>
</organism>
<dbReference type="SUPFAM" id="SSF81301">
    <property type="entry name" value="Nucleotidyltransferase"/>
    <property type="match status" value="1"/>
</dbReference>
<dbReference type="GO" id="GO:0016787">
    <property type="term" value="F:hydrolase activity"/>
    <property type="evidence" value="ECO:0007669"/>
    <property type="project" value="UniProtKB-KW"/>
</dbReference>
<dbReference type="CDD" id="cd01668">
    <property type="entry name" value="TGS_RSH"/>
    <property type="match status" value="1"/>
</dbReference>
<reference evidence="6 7" key="1">
    <citation type="journal article" date="2018" name="Nat. Biotechnol.">
        <title>A standardized bacterial taxonomy based on genome phylogeny substantially revises the tree of life.</title>
        <authorList>
            <person name="Parks D.H."/>
            <person name="Chuvochina M."/>
            <person name="Waite D.W."/>
            <person name="Rinke C."/>
            <person name="Skarshewski A."/>
            <person name="Chaumeil P.A."/>
            <person name="Hugenholtz P."/>
        </authorList>
    </citation>
    <scope>NUCLEOTIDE SEQUENCE [LARGE SCALE GENOMIC DNA]</scope>
    <source>
        <strain evidence="6">UBA8844</strain>
    </source>
</reference>
<dbReference type="Gene3D" id="3.30.460.10">
    <property type="entry name" value="Beta Polymerase, domain 2"/>
    <property type="match status" value="1"/>
</dbReference>
<dbReference type="GO" id="GO:0015949">
    <property type="term" value="P:nucleobase-containing small molecule interconversion"/>
    <property type="evidence" value="ECO:0007669"/>
    <property type="project" value="UniProtKB-ARBA"/>
</dbReference>
<evidence type="ECO:0000313" key="7">
    <source>
        <dbReference type="Proteomes" id="UP000264071"/>
    </source>
</evidence>
<dbReference type="InterPro" id="IPR045600">
    <property type="entry name" value="RelA/SpoT_AH_RIS"/>
</dbReference>